<dbReference type="SUPFAM" id="SSF55781">
    <property type="entry name" value="GAF domain-like"/>
    <property type="match status" value="1"/>
</dbReference>
<keyword evidence="1 3" id="KW-0378">Hydrolase</keyword>
<dbReference type="Gene3D" id="3.60.40.10">
    <property type="entry name" value="PPM-type phosphatase domain"/>
    <property type="match status" value="1"/>
</dbReference>
<evidence type="ECO:0000259" key="2">
    <source>
        <dbReference type="SMART" id="SM00331"/>
    </source>
</evidence>
<comment type="caution">
    <text evidence="3">The sequence shown here is derived from an EMBL/GenBank/DDBJ whole genome shotgun (WGS) entry which is preliminary data.</text>
</comment>
<evidence type="ECO:0000313" key="4">
    <source>
        <dbReference type="Proteomes" id="UP000316095"/>
    </source>
</evidence>
<dbReference type="InterPro" id="IPR029016">
    <property type="entry name" value="GAF-like_dom_sf"/>
</dbReference>
<dbReference type="PANTHER" id="PTHR43156">
    <property type="entry name" value="STAGE II SPORULATION PROTEIN E-RELATED"/>
    <property type="match status" value="1"/>
</dbReference>
<dbReference type="EC" id="3.1.3.3" evidence="3"/>
<evidence type="ECO:0000256" key="1">
    <source>
        <dbReference type="ARBA" id="ARBA00022801"/>
    </source>
</evidence>
<keyword evidence="4" id="KW-1185">Reference proteome</keyword>
<proteinExistence type="predicted"/>
<dbReference type="RefSeq" id="WP_146505753.1">
    <property type="nucleotide sequence ID" value="NZ_SJPG01000001.1"/>
</dbReference>
<dbReference type="Pfam" id="PF07228">
    <property type="entry name" value="SpoIIE"/>
    <property type="match status" value="1"/>
</dbReference>
<dbReference type="InterPro" id="IPR036457">
    <property type="entry name" value="PPM-type-like_dom_sf"/>
</dbReference>
<feature type="domain" description="PPM-type phosphatase" evidence="2">
    <location>
        <begin position="203"/>
        <end position="423"/>
    </location>
</feature>
<dbReference type="EMBL" id="SJPG01000001">
    <property type="protein sequence ID" value="TWT63996.1"/>
    <property type="molecule type" value="Genomic_DNA"/>
</dbReference>
<dbReference type="Gene3D" id="3.30.450.40">
    <property type="match status" value="1"/>
</dbReference>
<dbReference type="GO" id="GO:0016791">
    <property type="term" value="F:phosphatase activity"/>
    <property type="evidence" value="ECO:0007669"/>
    <property type="project" value="TreeGrafter"/>
</dbReference>
<dbReference type="Proteomes" id="UP000316095">
    <property type="component" value="Unassembled WGS sequence"/>
</dbReference>
<gene>
    <name evidence="3" type="primary">rsbU_9</name>
    <name evidence="3" type="ORF">Pan54_47560</name>
</gene>
<dbReference type="PANTHER" id="PTHR43156:SF2">
    <property type="entry name" value="STAGE II SPORULATION PROTEIN E"/>
    <property type="match status" value="1"/>
</dbReference>
<dbReference type="OrthoDB" id="247273at2"/>
<dbReference type="SUPFAM" id="SSF81606">
    <property type="entry name" value="PP2C-like"/>
    <property type="match status" value="1"/>
</dbReference>
<dbReference type="InterPro" id="IPR001932">
    <property type="entry name" value="PPM-type_phosphatase-like_dom"/>
</dbReference>
<dbReference type="InterPro" id="IPR052016">
    <property type="entry name" value="Bact_Sigma-Reg"/>
</dbReference>
<dbReference type="SMART" id="SM00331">
    <property type="entry name" value="PP2C_SIG"/>
    <property type="match status" value="1"/>
</dbReference>
<sequence>MTEPSWEERLEAVYEMMHEMSRQTEAQAMVRAYAQRIGKLFPSSRRISLSRRELSAPQYRITRYSEWTDEVDPWKQKERLPLLREGLLAELLYSNRPHIIDDLQVDPNDPAAEYLEGQRSLMAIPMLDNGEALNMVITTQTEPHGFDKERFPDTFWMANLFGRATHNLVLKEEVRNAYVSIDQELKAVSEIQQSLLPKSMPDIPGLELAAYYQTSQRAGGDYYDFFPLCDGRWGFLIADVSGHGTPAAVVMAITHSIAHLYPGELYSPSELLTFVNQQLSKRYTSKIEAFVTAFYAIYDPKDHSLIYASAGHNAPRLWRCSQQRIETLDVAGGFPLGVSEDAEYDEATLQLNVGDRLVMYTDGITEAMDDEGNQFTTERLDYILNHSCRTGAEDLRFGILAAVDKHTRGAPATDDRTLVVATVH</sequence>
<organism evidence="3 4">
    <name type="scientific">Rubinisphaera italica</name>
    <dbReference type="NCBI Taxonomy" id="2527969"/>
    <lineage>
        <taxon>Bacteria</taxon>
        <taxon>Pseudomonadati</taxon>
        <taxon>Planctomycetota</taxon>
        <taxon>Planctomycetia</taxon>
        <taxon>Planctomycetales</taxon>
        <taxon>Planctomycetaceae</taxon>
        <taxon>Rubinisphaera</taxon>
    </lineage>
</organism>
<dbReference type="AlphaFoldDB" id="A0A5C5XL96"/>
<name>A0A5C5XL96_9PLAN</name>
<evidence type="ECO:0000313" key="3">
    <source>
        <dbReference type="EMBL" id="TWT63996.1"/>
    </source>
</evidence>
<protein>
    <submittedName>
        <fullName evidence="3">Phosphoserine phosphatase RsbU</fullName>
        <ecNumber evidence="3">3.1.3.3</ecNumber>
    </submittedName>
</protein>
<accession>A0A5C5XL96</accession>
<reference evidence="3 4" key="1">
    <citation type="submission" date="2019-02" db="EMBL/GenBank/DDBJ databases">
        <title>Deep-cultivation of Planctomycetes and their phenomic and genomic characterization uncovers novel biology.</title>
        <authorList>
            <person name="Wiegand S."/>
            <person name="Jogler M."/>
            <person name="Boedeker C."/>
            <person name="Pinto D."/>
            <person name="Vollmers J."/>
            <person name="Rivas-Marin E."/>
            <person name="Kohn T."/>
            <person name="Peeters S.H."/>
            <person name="Heuer A."/>
            <person name="Rast P."/>
            <person name="Oberbeckmann S."/>
            <person name="Bunk B."/>
            <person name="Jeske O."/>
            <person name="Meyerdierks A."/>
            <person name="Storesund J.E."/>
            <person name="Kallscheuer N."/>
            <person name="Luecker S."/>
            <person name="Lage O.M."/>
            <person name="Pohl T."/>
            <person name="Merkel B.J."/>
            <person name="Hornburger P."/>
            <person name="Mueller R.-W."/>
            <person name="Bruemmer F."/>
            <person name="Labrenz M."/>
            <person name="Spormann A.M."/>
            <person name="Op Den Camp H."/>
            <person name="Overmann J."/>
            <person name="Amann R."/>
            <person name="Jetten M.S.M."/>
            <person name="Mascher T."/>
            <person name="Medema M.H."/>
            <person name="Devos D.P."/>
            <person name="Kaster A.-K."/>
            <person name="Ovreas L."/>
            <person name="Rohde M."/>
            <person name="Galperin M.Y."/>
            <person name="Jogler C."/>
        </authorList>
    </citation>
    <scope>NUCLEOTIDE SEQUENCE [LARGE SCALE GENOMIC DNA]</scope>
    <source>
        <strain evidence="3 4">Pan54</strain>
    </source>
</reference>